<evidence type="ECO:0000313" key="1">
    <source>
        <dbReference type="EMBL" id="AZS50354.1"/>
    </source>
</evidence>
<protein>
    <submittedName>
        <fullName evidence="1">Uncharacterized protein</fullName>
    </submittedName>
</protein>
<dbReference type="RefSeq" id="WP_127162646.1">
    <property type="nucleotide sequence ID" value="NZ_CP029822.1"/>
</dbReference>
<organism evidence="1 2">
    <name type="scientific">Entomomonas moraniae</name>
    <dbReference type="NCBI Taxonomy" id="2213226"/>
    <lineage>
        <taxon>Bacteria</taxon>
        <taxon>Pseudomonadati</taxon>
        <taxon>Pseudomonadota</taxon>
        <taxon>Gammaproteobacteria</taxon>
        <taxon>Pseudomonadales</taxon>
        <taxon>Pseudomonadaceae</taxon>
        <taxon>Entomomonas</taxon>
    </lineage>
</organism>
<dbReference type="EMBL" id="CP029822">
    <property type="protein sequence ID" value="AZS50354.1"/>
    <property type="molecule type" value="Genomic_DNA"/>
</dbReference>
<dbReference type="KEGG" id="emo:DM558_06000"/>
<evidence type="ECO:0000313" key="2">
    <source>
        <dbReference type="Proteomes" id="UP000273143"/>
    </source>
</evidence>
<sequence>MARYRQIQAKPYYKAYPMSAEMPIPPYHKSIYASQLRLAEAVFAIDDGDVRKGLKILQDEMDFIKNKLLVNGYLIDVMIGVRQLLITAHVLEQLIDRPQLKPYLSDPQLTLLFQPLNTAQQQIIASTFRREQGFMVISGYFSTKETIEEYIHLWKKLDFDDNGGSYFCQAKKLGYLLKFNKISAMNLNYQKLNLLINKASLVLPSSSSAYIIDSVASHQPLTIQEIYQQYGADNVLGEIMLESDQLISYLYRFYDVNNYLWLIQAKLQIKRLAISKSRVVEFLLRSNYKNSYSQHPLQWNSCLQLLSSDWLGVMDDGRDGDRATIYIKYD</sequence>
<reference evidence="2" key="1">
    <citation type="submission" date="2018-06" db="EMBL/GenBank/DDBJ databases">
        <title>Complete genome of Pseudomonas insecticola strain QZS01.</title>
        <authorList>
            <person name="Wang J."/>
            <person name="Su Q."/>
        </authorList>
    </citation>
    <scope>NUCLEOTIDE SEQUENCE [LARGE SCALE GENOMIC DNA]</scope>
    <source>
        <strain evidence="2">QZS01</strain>
    </source>
</reference>
<proteinExistence type="predicted"/>
<gene>
    <name evidence="1" type="ORF">DM558_06000</name>
</gene>
<dbReference type="AlphaFoldDB" id="A0A3S9XD62"/>
<accession>A0A3S9XD62</accession>
<name>A0A3S9XD62_9GAMM</name>
<keyword evidence="2" id="KW-1185">Reference proteome</keyword>
<dbReference type="Proteomes" id="UP000273143">
    <property type="component" value="Chromosome"/>
</dbReference>